<dbReference type="KEGG" id="scor:J3U87_18430"/>
<organism evidence="1 2">
    <name type="scientific">Sulfidibacter corallicola</name>
    <dbReference type="NCBI Taxonomy" id="2818388"/>
    <lineage>
        <taxon>Bacteria</taxon>
        <taxon>Pseudomonadati</taxon>
        <taxon>Acidobacteriota</taxon>
        <taxon>Holophagae</taxon>
        <taxon>Acanthopleuribacterales</taxon>
        <taxon>Acanthopleuribacteraceae</taxon>
        <taxon>Sulfidibacter</taxon>
    </lineage>
</organism>
<evidence type="ECO:0000313" key="2">
    <source>
        <dbReference type="Proteomes" id="UP000663929"/>
    </source>
</evidence>
<dbReference type="Gene3D" id="3.40.50.300">
    <property type="entry name" value="P-loop containing nucleotide triphosphate hydrolases"/>
    <property type="match status" value="1"/>
</dbReference>
<protein>
    <submittedName>
        <fullName evidence="1">AAA family ATPase</fullName>
    </submittedName>
</protein>
<dbReference type="InterPro" id="IPR027417">
    <property type="entry name" value="P-loop_NTPase"/>
</dbReference>
<dbReference type="EMBL" id="CP071793">
    <property type="protein sequence ID" value="QTD47573.1"/>
    <property type="molecule type" value="Genomic_DNA"/>
</dbReference>
<keyword evidence="2" id="KW-1185">Reference proteome</keyword>
<evidence type="ECO:0000313" key="1">
    <source>
        <dbReference type="EMBL" id="QTD47573.1"/>
    </source>
</evidence>
<sequence length="282" mass="32021">MLKNIELCNVGPAERMAFKPVAHRFNLITGDNGLGKSFLLEASWWALTGTWHAHPAVPSRGDAVIAYQFDGDTKVYSASSKWDPKSQRWRRKAGRPPNPGLVIYAGIDGSFSIWDPARNYRIYRRADGGEAESPAAYQFGPHQVLDGLRRTVVEGGVSREQVVCAGLIDDWTRWQAANDPKFQLLTRLLHHLGPDGQPLEPGRPVRPTLDDDLRSRIETTIRDLRLNEDPTFIRAREEYHDLYHGLQTNESGVPREPLPFDWLANECPFVAYELQRQGRLRK</sequence>
<dbReference type="RefSeq" id="WP_237377242.1">
    <property type="nucleotide sequence ID" value="NZ_CP071793.1"/>
</dbReference>
<gene>
    <name evidence="1" type="ORF">J3U87_18430</name>
</gene>
<dbReference type="Proteomes" id="UP000663929">
    <property type="component" value="Chromosome"/>
</dbReference>
<name>A0A8A4TD27_SULCO</name>
<proteinExistence type="predicted"/>
<dbReference type="AlphaFoldDB" id="A0A8A4TD27"/>
<accession>A0A8A4TD27</accession>
<reference evidence="1" key="1">
    <citation type="submission" date="2021-03" db="EMBL/GenBank/DDBJ databases">
        <title>Acanthopleuribacteraceae sp. M133.</title>
        <authorList>
            <person name="Wang G."/>
        </authorList>
    </citation>
    <scope>NUCLEOTIDE SEQUENCE</scope>
    <source>
        <strain evidence="1">M133</strain>
    </source>
</reference>